<dbReference type="OrthoDB" id="9802640at2"/>
<dbReference type="SMART" id="SM00507">
    <property type="entry name" value="HNHc"/>
    <property type="match status" value="1"/>
</dbReference>
<dbReference type="InterPro" id="IPR002711">
    <property type="entry name" value="HNH"/>
</dbReference>
<keyword evidence="2" id="KW-0540">Nuclease</keyword>
<gene>
    <name evidence="2" type="ORF">XCR1_4200026</name>
</gene>
<dbReference type="GO" id="GO:0003676">
    <property type="term" value="F:nucleic acid binding"/>
    <property type="evidence" value="ECO:0007669"/>
    <property type="project" value="InterPro"/>
</dbReference>
<accession>W1J9K3</accession>
<reference evidence="2 3" key="1">
    <citation type="submission" date="2013-11" db="EMBL/GenBank/DDBJ databases">
        <title>Draft genome sequence and annotation of the entomopathogenic bacterium, Xenorhabdus cabanillasi strain JM26.</title>
        <authorList>
            <person name="Gualtieri M."/>
            <person name="Ogier J.C."/>
            <person name="Pages S."/>
            <person name="Givaudan A."/>
            <person name="Gaudriault S."/>
        </authorList>
    </citation>
    <scope>NUCLEOTIDE SEQUENCE [LARGE SCALE GENOMIC DNA]</scope>
    <source>
        <strain evidence="2 3">JM26</strain>
    </source>
</reference>
<proteinExistence type="predicted"/>
<keyword evidence="2" id="KW-0255">Endonuclease</keyword>
<evidence type="ECO:0000313" key="3">
    <source>
        <dbReference type="Proteomes" id="UP000019197"/>
    </source>
</evidence>
<dbReference type="EMBL" id="CBXE010000358">
    <property type="protein sequence ID" value="CDL86546.1"/>
    <property type="molecule type" value="Genomic_DNA"/>
</dbReference>
<dbReference type="CDD" id="cd00085">
    <property type="entry name" value="HNHc"/>
    <property type="match status" value="1"/>
</dbReference>
<dbReference type="AlphaFoldDB" id="W1J9K3"/>
<protein>
    <submittedName>
        <fullName evidence="2">Restriction endonuclease</fullName>
    </submittedName>
</protein>
<dbReference type="InterPro" id="IPR003615">
    <property type="entry name" value="HNH_nuc"/>
</dbReference>
<name>W1J9K3_9GAMM</name>
<feature type="domain" description="HNH nuclease" evidence="1">
    <location>
        <begin position="52"/>
        <end position="111"/>
    </location>
</feature>
<dbReference type="Pfam" id="PF01844">
    <property type="entry name" value="HNH"/>
    <property type="match status" value="1"/>
</dbReference>
<comment type="caution">
    <text evidence="2">The sequence shown here is derived from an EMBL/GenBank/DDBJ whole genome shotgun (WGS) entry which is preliminary data.</text>
</comment>
<dbReference type="GO" id="GO:0004519">
    <property type="term" value="F:endonuclease activity"/>
    <property type="evidence" value="ECO:0007669"/>
    <property type="project" value="UniProtKB-KW"/>
</dbReference>
<dbReference type="GO" id="GO:0008270">
    <property type="term" value="F:zinc ion binding"/>
    <property type="evidence" value="ECO:0007669"/>
    <property type="project" value="InterPro"/>
</dbReference>
<dbReference type="Proteomes" id="UP000019197">
    <property type="component" value="Unassembled WGS sequence"/>
</dbReference>
<dbReference type="RefSeq" id="WP_099119488.1">
    <property type="nucleotide sequence ID" value="NZ_CAWLVK010000358.1"/>
</dbReference>
<sequence>MSQNVMFVLSVSKKYVRQKKLSFEEIKQRAKCARKTPGSSAQISIRYERNVYVAEYAKHIAKSICQLCLLPAPFCNFQGDPYLETHHIKWLSKGGADTIENTVALCPNCHKKMHVVDVEEDKQKLRQRVSDLLAESN</sequence>
<evidence type="ECO:0000313" key="2">
    <source>
        <dbReference type="EMBL" id="CDL86546.1"/>
    </source>
</evidence>
<organism evidence="2 3">
    <name type="scientific">Xenorhabdus cabanillasii JM26</name>
    <dbReference type="NCBI Taxonomy" id="1427517"/>
    <lineage>
        <taxon>Bacteria</taxon>
        <taxon>Pseudomonadati</taxon>
        <taxon>Pseudomonadota</taxon>
        <taxon>Gammaproteobacteria</taxon>
        <taxon>Enterobacterales</taxon>
        <taxon>Morganellaceae</taxon>
        <taxon>Xenorhabdus</taxon>
    </lineage>
</organism>
<dbReference type="Gene3D" id="1.10.30.50">
    <property type="match status" value="1"/>
</dbReference>
<evidence type="ECO:0000259" key="1">
    <source>
        <dbReference type="SMART" id="SM00507"/>
    </source>
</evidence>
<keyword evidence="2" id="KW-0378">Hydrolase</keyword>